<feature type="region of interest" description="Disordered" evidence="1">
    <location>
        <begin position="1"/>
        <end position="45"/>
    </location>
</feature>
<sequence>MNPSPRSPGSGYASSYPDDEEASEEEEAENEDIEETGEIPKLTSITPAMYVPIPADFITRFTPPTTAEEHLQGSISTLNAHAAAVKANILALTKRECVRVVREVNAAGWRERERDPAAAATPPPPPERMGLRPEERKMMVANLEAPRGSGGGRGLAGRPNFEAWPARGLKEWKEVRLMGVVSRTMCELSGYERHVGSVRGGYEEKLRWEMGTGTESERERMGVEAMDVSGDGVRDDGGGEMRMDTGP</sequence>
<proteinExistence type="predicted"/>
<dbReference type="OrthoDB" id="4900256at2759"/>
<evidence type="ECO:0000256" key="1">
    <source>
        <dbReference type="SAM" id="MobiDB-lite"/>
    </source>
</evidence>
<evidence type="ECO:0000313" key="2">
    <source>
        <dbReference type="EMBL" id="KAG6017027.1"/>
    </source>
</evidence>
<feature type="region of interest" description="Disordered" evidence="1">
    <location>
        <begin position="211"/>
        <end position="247"/>
    </location>
</feature>
<accession>A0A9P7NHX5</accession>
<protein>
    <submittedName>
        <fullName evidence="2">Uncharacterized protein</fullName>
    </submittedName>
</protein>
<dbReference type="AlphaFoldDB" id="A0A9P7NHX5"/>
<evidence type="ECO:0000313" key="3">
    <source>
        <dbReference type="Proteomes" id="UP000748025"/>
    </source>
</evidence>
<keyword evidence="3" id="KW-1185">Reference proteome</keyword>
<dbReference type="EMBL" id="SRPW01000188">
    <property type="protein sequence ID" value="KAG6017027.1"/>
    <property type="molecule type" value="Genomic_DNA"/>
</dbReference>
<comment type="caution">
    <text evidence="2">The sequence shown here is derived from an EMBL/GenBank/DDBJ whole genome shotgun (WGS) entry which is preliminary data.</text>
</comment>
<gene>
    <name evidence="2" type="ORF">E4U43_002472</name>
</gene>
<feature type="compositionally biased region" description="Basic and acidic residues" evidence="1">
    <location>
        <begin position="232"/>
        <end position="247"/>
    </location>
</feature>
<feature type="region of interest" description="Disordered" evidence="1">
    <location>
        <begin position="110"/>
        <end position="131"/>
    </location>
</feature>
<name>A0A9P7NHX5_9HYPO</name>
<organism evidence="2 3">
    <name type="scientific">Claviceps pusilla</name>
    <dbReference type="NCBI Taxonomy" id="123648"/>
    <lineage>
        <taxon>Eukaryota</taxon>
        <taxon>Fungi</taxon>
        <taxon>Dikarya</taxon>
        <taxon>Ascomycota</taxon>
        <taxon>Pezizomycotina</taxon>
        <taxon>Sordariomycetes</taxon>
        <taxon>Hypocreomycetidae</taxon>
        <taxon>Hypocreales</taxon>
        <taxon>Clavicipitaceae</taxon>
        <taxon>Claviceps</taxon>
    </lineage>
</organism>
<feature type="compositionally biased region" description="Acidic residues" evidence="1">
    <location>
        <begin position="17"/>
        <end position="37"/>
    </location>
</feature>
<reference evidence="2" key="1">
    <citation type="journal article" date="2020" name="bioRxiv">
        <title>Whole genome comparisons of ergot fungi reveals the divergence and evolution of species within the genus Claviceps are the result of varying mechanisms driving genome evolution and host range expansion.</title>
        <authorList>
            <person name="Wyka S.A."/>
            <person name="Mondo S.J."/>
            <person name="Liu M."/>
            <person name="Dettman J."/>
            <person name="Nalam V."/>
            <person name="Broders K.D."/>
        </authorList>
    </citation>
    <scope>NUCLEOTIDE SEQUENCE</scope>
    <source>
        <strain evidence="2">CCC 602</strain>
    </source>
</reference>
<dbReference type="Proteomes" id="UP000748025">
    <property type="component" value="Unassembled WGS sequence"/>
</dbReference>